<evidence type="ECO:0000313" key="2">
    <source>
        <dbReference type="EMBL" id="ACA39435.1"/>
    </source>
</evidence>
<dbReference type="InterPro" id="IPR036249">
    <property type="entry name" value="Thioredoxin-like_sf"/>
</dbReference>
<sequence>MKRGITMKLYTKTICPKCLWVKSELQRAGLEAEIVNIDHDEQAKQTIIDAGFLSVPVLEVDETFIGDVQEIVSRIEMITL</sequence>
<accession>B1HSG4</accession>
<feature type="domain" description="Glutaredoxin" evidence="1">
    <location>
        <begin position="8"/>
        <end position="65"/>
    </location>
</feature>
<dbReference type="SUPFAM" id="SSF52833">
    <property type="entry name" value="Thioredoxin-like"/>
    <property type="match status" value="1"/>
</dbReference>
<dbReference type="InterPro" id="IPR002109">
    <property type="entry name" value="Glutaredoxin"/>
</dbReference>
<dbReference type="PROSITE" id="PS51354">
    <property type="entry name" value="GLUTAREDOXIN_2"/>
    <property type="match status" value="1"/>
</dbReference>
<dbReference type="KEGG" id="lsp:Bsph_1841"/>
<dbReference type="Proteomes" id="UP000002164">
    <property type="component" value="Chromosome"/>
</dbReference>
<evidence type="ECO:0000313" key="3">
    <source>
        <dbReference type="Proteomes" id="UP000002164"/>
    </source>
</evidence>
<dbReference type="EMBL" id="CP000817">
    <property type="protein sequence ID" value="ACA39435.1"/>
    <property type="molecule type" value="Genomic_DNA"/>
</dbReference>
<dbReference type="AlphaFoldDB" id="B1HSG4"/>
<reference evidence="2 3" key="1">
    <citation type="journal article" date="2008" name="J. Bacteriol.">
        <title>Complete genome sequence of the mosquitocidal bacterium Bacillus sphaericus C3-41 and comparison with those of closely related Bacillus species.</title>
        <authorList>
            <person name="Hu X."/>
            <person name="Fan W."/>
            <person name="Han B."/>
            <person name="Liu H."/>
            <person name="Zheng D."/>
            <person name="Li Q."/>
            <person name="Dong W."/>
            <person name="Yan J."/>
            <person name="Gao M."/>
            <person name="Berry C."/>
            <person name="Yuan Z."/>
        </authorList>
    </citation>
    <scope>NUCLEOTIDE SEQUENCE [LARGE SCALE GENOMIC DNA]</scope>
    <source>
        <strain evidence="2 3">C3-41</strain>
    </source>
</reference>
<evidence type="ECO:0000259" key="1">
    <source>
        <dbReference type="Pfam" id="PF00462"/>
    </source>
</evidence>
<dbReference type="Pfam" id="PF00462">
    <property type="entry name" value="Glutaredoxin"/>
    <property type="match status" value="1"/>
</dbReference>
<name>B1HSG4_LYSSC</name>
<organism evidence="2 3">
    <name type="scientific">Lysinibacillus sphaericus (strain C3-41)</name>
    <dbReference type="NCBI Taxonomy" id="444177"/>
    <lineage>
        <taxon>Bacteria</taxon>
        <taxon>Bacillati</taxon>
        <taxon>Bacillota</taxon>
        <taxon>Bacilli</taxon>
        <taxon>Bacillales</taxon>
        <taxon>Bacillaceae</taxon>
        <taxon>Lysinibacillus</taxon>
    </lineage>
</organism>
<dbReference type="EnsemblBacteria" id="ACA39435">
    <property type="protein sequence ID" value="ACA39435"/>
    <property type="gene ID" value="Bsph_1841"/>
</dbReference>
<dbReference type="HOGENOM" id="CLU_026126_8_1_9"/>
<dbReference type="Gene3D" id="3.40.30.10">
    <property type="entry name" value="Glutaredoxin"/>
    <property type="match status" value="1"/>
</dbReference>
<gene>
    <name evidence="2" type="ordered locus">Bsph_1841</name>
</gene>
<proteinExistence type="predicted"/>
<protein>
    <recommendedName>
        <fullName evidence="1">Glutaredoxin domain-containing protein</fullName>
    </recommendedName>
</protein>